<organism evidence="3 4">
    <name type="scientific">Yoonia rosea</name>
    <dbReference type="NCBI Taxonomy" id="287098"/>
    <lineage>
        <taxon>Bacteria</taxon>
        <taxon>Pseudomonadati</taxon>
        <taxon>Pseudomonadota</taxon>
        <taxon>Alphaproteobacteria</taxon>
        <taxon>Rhodobacterales</taxon>
        <taxon>Paracoccaceae</taxon>
        <taxon>Yoonia</taxon>
    </lineage>
</organism>
<dbReference type="PANTHER" id="PTHR48081">
    <property type="entry name" value="AB HYDROLASE SUPERFAMILY PROTEIN C4A8.06C"/>
    <property type="match status" value="1"/>
</dbReference>
<dbReference type="Proteomes" id="UP000186997">
    <property type="component" value="Unassembled WGS sequence"/>
</dbReference>
<dbReference type="AlphaFoldDB" id="A0A1R3X1B5"/>
<name>A0A1R3X1B5_9RHOB</name>
<evidence type="ECO:0000256" key="1">
    <source>
        <dbReference type="ARBA" id="ARBA00022801"/>
    </source>
</evidence>
<sequence length="258" mass="27932">MELDEAYANAAYIPGGDTYPARWAKAAASFREKTLCELDLPYGESARQKLDLFHPPRLAKGLVVFVHGGYWLMSDKSDWSHLAAGPLAQGWAVAMPSYDLCPAVRITDIGNQIAAAIAFAAGRVLGPIRLTGHSAGGQLVARMTARRSGARWQARVAKVVPISPLGDLAPLMLTSMNADLKLDTAEVLAESPIYLPKPQMPVTVWVGADERPAFLEQSRILARAWTCERIVAPDRHHFDVIEPLCDPDSALTAALLAP</sequence>
<dbReference type="STRING" id="287098.SAMN05421665_1911"/>
<gene>
    <name evidence="3" type="ORF">SAMN05421665_1911</name>
</gene>
<dbReference type="InterPro" id="IPR050300">
    <property type="entry name" value="GDXG_lipolytic_enzyme"/>
</dbReference>
<protein>
    <submittedName>
        <fullName evidence="3">Alpha/beta hydrolase fold</fullName>
    </submittedName>
</protein>
<dbReference type="OrthoDB" id="9771666at2"/>
<dbReference type="PANTHER" id="PTHR48081:SF33">
    <property type="entry name" value="KYNURENINE FORMAMIDASE"/>
    <property type="match status" value="1"/>
</dbReference>
<dbReference type="EMBL" id="FTPR01000001">
    <property type="protein sequence ID" value="SIT84722.1"/>
    <property type="molecule type" value="Genomic_DNA"/>
</dbReference>
<proteinExistence type="predicted"/>
<dbReference type="GO" id="GO:0016787">
    <property type="term" value="F:hydrolase activity"/>
    <property type="evidence" value="ECO:0007669"/>
    <property type="project" value="UniProtKB-KW"/>
</dbReference>
<dbReference type="SUPFAM" id="SSF53474">
    <property type="entry name" value="alpha/beta-Hydrolases"/>
    <property type="match status" value="1"/>
</dbReference>
<dbReference type="Pfam" id="PF07859">
    <property type="entry name" value="Abhydrolase_3"/>
    <property type="match status" value="1"/>
</dbReference>
<evidence type="ECO:0000313" key="3">
    <source>
        <dbReference type="EMBL" id="SIT84722.1"/>
    </source>
</evidence>
<accession>A0A1R3X1B5</accession>
<dbReference type="Gene3D" id="3.40.50.1820">
    <property type="entry name" value="alpha/beta hydrolase"/>
    <property type="match status" value="1"/>
</dbReference>
<feature type="domain" description="Alpha/beta hydrolase fold-3" evidence="2">
    <location>
        <begin position="63"/>
        <end position="177"/>
    </location>
</feature>
<dbReference type="InterPro" id="IPR029058">
    <property type="entry name" value="AB_hydrolase_fold"/>
</dbReference>
<keyword evidence="4" id="KW-1185">Reference proteome</keyword>
<evidence type="ECO:0000259" key="2">
    <source>
        <dbReference type="Pfam" id="PF07859"/>
    </source>
</evidence>
<dbReference type="RefSeq" id="WP_076659331.1">
    <property type="nucleotide sequence ID" value="NZ_FTPR01000001.1"/>
</dbReference>
<evidence type="ECO:0000313" key="4">
    <source>
        <dbReference type="Proteomes" id="UP000186997"/>
    </source>
</evidence>
<dbReference type="InterPro" id="IPR013094">
    <property type="entry name" value="AB_hydrolase_3"/>
</dbReference>
<keyword evidence="1 3" id="KW-0378">Hydrolase</keyword>
<reference evidence="4" key="1">
    <citation type="submission" date="2017-01" db="EMBL/GenBank/DDBJ databases">
        <authorList>
            <person name="Varghese N."/>
            <person name="Submissions S."/>
        </authorList>
    </citation>
    <scope>NUCLEOTIDE SEQUENCE [LARGE SCALE GENOMIC DNA]</scope>
    <source>
        <strain evidence="4">DSM 29591</strain>
    </source>
</reference>